<reference evidence="2" key="1">
    <citation type="submission" date="2015-06" db="EMBL/GenBank/DDBJ databases">
        <title>Expansion of signal transduction pathways in fungi by whole-genome duplication.</title>
        <authorList>
            <consortium name="DOE Joint Genome Institute"/>
            <person name="Corrochano L.M."/>
            <person name="Kuo A."/>
            <person name="Marcet-Houben M."/>
            <person name="Polaino S."/>
            <person name="Salamov A."/>
            <person name="Villalobos J.M."/>
            <person name="Alvarez M.I."/>
            <person name="Avalos J."/>
            <person name="Benito E.P."/>
            <person name="Benoit I."/>
            <person name="Burger G."/>
            <person name="Camino L.P."/>
            <person name="Canovas D."/>
            <person name="Cerda-Olmedo E."/>
            <person name="Cheng J.-F."/>
            <person name="Dominguez A."/>
            <person name="Elias M."/>
            <person name="Eslava A.P."/>
            <person name="Glaser F."/>
            <person name="Grimwood J."/>
            <person name="Gutierrez G."/>
            <person name="Heitman J."/>
            <person name="Henrissat B."/>
            <person name="Iturriaga E.A."/>
            <person name="Lang B.F."/>
            <person name="Lavin J.L."/>
            <person name="Lee S."/>
            <person name="Li W."/>
            <person name="Lindquist E."/>
            <person name="Lopez-Garcia S."/>
            <person name="Luque E.M."/>
            <person name="Marcos A.T."/>
            <person name="Martin J."/>
            <person name="McCluskey K."/>
            <person name="Medina H.R."/>
            <person name="Miralles-Duran A."/>
            <person name="Miyazaki A."/>
            <person name="Munoz-Torres E."/>
            <person name="Oguiza J.A."/>
            <person name="Ohm R."/>
            <person name="Olmedo M."/>
            <person name="Orejas M."/>
            <person name="Ortiz-Castellanos L."/>
            <person name="Pisabarro A.G."/>
            <person name="Rodriguez-Romero J."/>
            <person name="Ruiz-Herrera J."/>
            <person name="Ruiz-Vazquez R."/>
            <person name="Sanz C."/>
            <person name="Schackwitz W."/>
            <person name="Schmutz J."/>
            <person name="Shahriari M."/>
            <person name="Shelest E."/>
            <person name="Silva-Franco F."/>
            <person name="Soanes D."/>
            <person name="Syed K."/>
            <person name="Tagua V.G."/>
            <person name="Talbot N.J."/>
            <person name="Thon M."/>
            <person name="De vries R.P."/>
            <person name="Wiebenga A."/>
            <person name="Yadav J.S."/>
            <person name="Braun E.L."/>
            <person name="Baker S."/>
            <person name="Garre V."/>
            <person name="Horwitz B."/>
            <person name="Torres-Martinez S."/>
            <person name="Idnurm A."/>
            <person name="Herrera-Estrella A."/>
            <person name="Gabaldon T."/>
            <person name="Grigoriev I.V."/>
        </authorList>
    </citation>
    <scope>NUCLEOTIDE SEQUENCE [LARGE SCALE GENOMIC DNA]</scope>
    <source>
        <strain evidence="2">NRRL 1555(-)</strain>
    </source>
</reference>
<dbReference type="InParanoid" id="A0A163DIA8"/>
<dbReference type="AlphaFoldDB" id="A0A163DIA8"/>
<gene>
    <name evidence="1" type="ORF">PHYBLDRAFT_147914</name>
</gene>
<protein>
    <submittedName>
        <fullName evidence="1">Uncharacterized protein</fullName>
    </submittedName>
</protein>
<sequence length="175" mass="19575">MPFDDFVDNDVPEGENNAADLRFLRYAAKDLDIELGDLIMAISFLPCLRKLSCLTTGPVFQRAYTLEDIETIHSYLPHLEHLSLTISIDPLSERDIVEIQKIKPAEKMKSFAIATDCGKGERLVDEPEKPTTPPVILPGALSSLRNVTISSTPKEETSPYSLRKLLAKHDLKLKI</sequence>
<proteinExistence type="predicted"/>
<evidence type="ECO:0000313" key="2">
    <source>
        <dbReference type="Proteomes" id="UP000077315"/>
    </source>
</evidence>
<dbReference type="GeneID" id="28992880"/>
<dbReference type="VEuPathDB" id="FungiDB:PHYBLDRAFT_147914"/>
<dbReference type="Proteomes" id="UP000077315">
    <property type="component" value="Unassembled WGS sequence"/>
</dbReference>
<dbReference type="RefSeq" id="XP_018289460.1">
    <property type="nucleotide sequence ID" value="XM_018431974.1"/>
</dbReference>
<keyword evidence="2" id="KW-1185">Reference proteome</keyword>
<dbReference type="OrthoDB" id="2095648at2759"/>
<dbReference type="EMBL" id="KV440986">
    <property type="protein sequence ID" value="OAD71420.1"/>
    <property type="molecule type" value="Genomic_DNA"/>
</dbReference>
<accession>A0A163DIA8</accession>
<organism evidence="1 2">
    <name type="scientific">Phycomyces blakesleeanus (strain ATCC 8743b / DSM 1359 / FGSC 10004 / NBRC 33097 / NRRL 1555)</name>
    <dbReference type="NCBI Taxonomy" id="763407"/>
    <lineage>
        <taxon>Eukaryota</taxon>
        <taxon>Fungi</taxon>
        <taxon>Fungi incertae sedis</taxon>
        <taxon>Mucoromycota</taxon>
        <taxon>Mucoromycotina</taxon>
        <taxon>Mucoromycetes</taxon>
        <taxon>Mucorales</taxon>
        <taxon>Phycomycetaceae</taxon>
        <taxon>Phycomyces</taxon>
    </lineage>
</organism>
<name>A0A163DIA8_PHYB8</name>
<evidence type="ECO:0000313" key="1">
    <source>
        <dbReference type="EMBL" id="OAD71420.1"/>
    </source>
</evidence>